<dbReference type="STRING" id="137246.A0A401SCB4"/>
<comment type="subcellular location">
    <subcellularLocation>
        <location evidence="1">Secreted</location>
    </subcellularLocation>
</comment>
<keyword evidence="8" id="KW-0175">Coiled coil</keyword>
<organism evidence="11 12">
    <name type="scientific">Chiloscyllium punctatum</name>
    <name type="common">Brownbanded bambooshark</name>
    <name type="synonym">Hemiscyllium punctatum</name>
    <dbReference type="NCBI Taxonomy" id="137246"/>
    <lineage>
        <taxon>Eukaryota</taxon>
        <taxon>Metazoa</taxon>
        <taxon>Chordata</taxon>
        <taxon>Craniata</taxon>
        <taxon>Vertebrata</taxon>
        <taxon>Chondrichthyes</taxon>
        <taxon>Elasmobranchii</taxon>
        <taxon>Galeomorphii</taxon>
        <taxon>Galeoidea</taxon>
        <taxon>Orectolobiformes</taxon>
        <taxon>Hemiscylliidae</taxon>
        <taxon>Chiloscyllium</taxon>
    </lineage>
</organism>
<feature type="coiled-coil region" evidence="8">
    <location>
        <begin position="48"/>
        <end position="75"/>
    </location>
</feature>
<accession>A0A401SCB4</accession>
<dbReference type="GO" id="GO:0005179">
    <property type="term" value="F:hormone activity"/>
    <property type="evidence" value="ECO:0007669"/>
    <property type="project" value="UniProtKB-KW"/>
</dbReference>
<dbReference type="GO" id="GO:0005615">
    <property type="term" value="C:extracellular space"/>
    <property type="evidence" value="ECO:0007669"/>
    <property type="project" value="TreeGrafter"/>
</dbReference>
<sequence length="116" mass="12746">MWCSRVQCALVLLSIALAVLSAGAAPTADRYRELLQTSMAAAGPRSKAELIKYNLVQLLSELANAENEALEAEDLPGMAKQDEIRVELERSANANSPQRERKAGCKNFFWKTFTAC</sequence>
<dbReference type="PANTHER" id="PTHR10558">
    <property type="entry name" value="SOMATOSTATIN"/>
    <property type="match status" value="1"/>
</dbReference>
<comment type="caution">
    <text evidence="11">The sequence shown here is derived from an EMBL/GenBank/DDBJ whole genome shotgun (WGS) entry which is preliminary data.</text>
</comment>
<dbReference type="OrthoDB" id="9948948at2759"/>
<comment type="similarity">
    <text evidence="2">Belongs to the somatostatin family.</text>
</comment>
<protein>
    <recommendedName>
        <fullName evidence="10">Somatostatin/Cortistatin C-terminal domain-containing protein</fullName>
    </recommendedName>
</protein>
<dbReference type="Pfam" id="PF03002">
    <property type="entry name" value="Somatostatin"/>
    <property type="match status" value="1"/>
</dbReference>
<evidence type="ECO:0000256" key="9">
    <source>
        <dbReference type="SAM" id="SignalP"/>
    </source>
</evidence>
<dbReference type="AlphaFoldDB" id="A0A401SCB4"/>
<evidence type="ECO:0000256" key="8">
    <source>
        <dbReference type="SAM" id="Coils"/>
    </source>
</evidence>
<feature type="signal peptide" evidence="9">
    <location>
        <begin position="1"/>
        <end position="24"/>
    </location>
</feature>
<feature type="disulfide bond" evidence="7">
    <location>
        <begin position="105"/>
        <end position="116"/>
    </location>
</feature>
<evidence type="ECO:0000256" key="6">
    <source>
        <dbReference type="ARBA" id="ARBA00023157"/>
    </source>
</evidence>
<name>A0A401SCB4_CHIPU</name>
<feature type="domain" description="Somatostatin/Cortistatin C-terminal" evidence="10">
    <location>
        <begin position="99"/>
        <end position="116"/>
    </location>
</feature>
<keyword evidence="4" id="KW-0165">Cleavage on pair of basic residues</keyword>
<keyword evidence="12" id="KW-1185">Reference proteome</keyword>
<keyword evidence="9" id="KW-0732">Signal</keyword>
<keyword evidence="3" id="KW-0964">Secreted</keyword>
<evidence type="ECO:0000256" key="3">
    <source>
        <dbReference type="ARBA" id="ARBA00022525"/>
    </source>
</evidence>
<dbReference type="PIRSF" id="PIRSF001814">
    <property type="entry name" value="Somatostatin"/>
    <property type="match status" value="1"/>
</dbReference>
<dbReference type="InterPro" id="IPR018142">
    <property type="entry name" value="Somatostatin/Cortistatin_C"/>
</dbReference>
<keyword evidence="6 7" id="KW-1015">Disulfide bond</keyword>
<gene>
    <name evidence="11" type="ORF">chiPu_2000031</name>
</gene>
<reference evidence="11 12" key="1">
    <citation type="journal article" date="2018" name="Nat. Ecol. Evol.">
        <title>Shark genomes provide insights into elasmobranch evolution and the origin of vertebrates.</title>
        <authorList>
            <person name="Hara Y"/>
            <person name="Yamaguchi K"/>
            <person name="Onimaru K"/>
            <person name="Kadota M"/>
            <person name="Koyanagi M"/>
            <person name="Keeley SD"/>
            <person name="Tatsumi K"/>
            <person name="Tanaka K"/>
            <person name="Motone F"/>
            <person name="Kageyama Y"/>
            <person name="Nozu R"/>
            <person name="Adachi N"/>
            <person name="Nishimura O"/>
            <person name="Nakagawa R"/>
            <person name="Tanegashima C"/>
            <person name="Kiyatake I"/>
            <person name="Matsumoto R"/>
            <person name="Murakumo K"/>
            <person name="Nishida K"/>
            <person name="Terakita A"/>
            <person name="Kuratani S"/>
            <person name="Sato K"/>
            <person name="Hyodo S Kuraku.S."/>
        </authorList>
    </citation>
    <scope>NUCLEOTIDE SEQUENCE [LARGE SCALE GENOMIC DNA]</scope>
</reference>
<evidence type="ECO:0000256" key="5">
    <source>
        <dbReference type="ARBA" id="ARBA00022702"/>
    </source>
</evidence>
<dbReference type="EMBL" id="BEZZ01000187">
    <property type="protein sequence ID" value="GCC28000.1"/>
    <property type="molecule type" value="Genomic_DNA"/>
</dbReference>
<evidence type="ECO:0000256" key="4">
    <source>
        <dbReference type="ARBA" id="ARBA00022685"/>
    </source>
</evidence>
<dbReference type="Proteomes" id="UP000287033">
    <property type="component" value="Unassembled WGS sequence"/>
</dbReference>
<dbReference type="OMA" id="AEQDDMR"/>
<evidence type="ECO:0000259" key="10">
    <source>
        <dbReference type="Pfam" id="PF03002"/>
    </source>
</evidence>
<proteinExistence type="inferred from homology"/>
<evidence type="ECO:0000313" key="12">
    <source>
        <dbReference type="Proteomes" id="UP000287033"/>
    </source>
</evidence>
<dbReference type="PANTHER" id="PTHR10558:SF2">
    <property type="entry name" value="SOMATOSTATIN"/>
    <property type="match status" value="1"/>
</dbReference>
<dbReference type="InterPro" id="IPR004250">
    <property type="entry name" value="Somatostatin"/>
</dbReference>
<evidence type="ECO:0000256" key="2">
    <source>
        <dbReference type="ARBA" id="ARBA00008327"/>
    </source>
</evidence>
<evidence type="ECO:0000256" key="7">
    <source>
        <dbReference type="PIRSR" id="PIRSR001814-1"/>
    </source>
</evidence>
<evidence type="ECO:0000256" key="1">
    <source>
        <dbReference type="ARBA" id="ARBA00004613"/>
    </source>
</evidence>
<feature type="chain" id="PRO_5019081948" description="Somatostatin/Cortistatin C-terminal domain-containing protein" evidence="9">
    <location>
        <begin position="25"/>
        <end position="116"/>
    </location>
</feature>
<dbReference type="GO" id="GO:0030334">
    <property type="term" value="P:regulation of cell migration"/>
    <property type="evidence" value="ECO:0007669"/>
    <property type="project" value="TreeGrafter"/>
</dbReference>
<evidence type="ECO:0000313" key="11">
    <source>
        <dbReference type="EMBL" id="GCC28000.1"/>
    </source>
</evidence>
<keyword evidence="5" id="KW-0372">Hormone</keyword>